<dbReference type="InterPro" id="IPR038731">
    <property type="entry name" value="RgtA/B/C-like"/>
</dbReference>
<evidence type="ECO:0000256" key="3">
    <source>
        <dbReference type="ARBA" id="ARBA00022676"/>
    </source>
</evidence>
<dbReference type="Proteomes" id="UP000321548">
    <property type="component" value="Unassembled WGS sequence"/>
</dbReference>
<keyword evidence="7 8" id="KW-0472">Membrane</keyword>
<evidence type="ECO:0000313" key="10">
    <source>
        <dbReference type="EMBL" id="TXL68375.1"/>
    </source>
</evidence>
<feature type="transmembrane region" description="Helical" evidence="8">
    <location>
        <begin position="157"/>
        <end position="181"/>
    </location>
</feature>
<keyword evidence="5 8" id="KW-0812">Transmembrane</keyword>
<keyword evidence="3" id="KW-0328">Glycosyltransferase</keyword>
<dbReference type="GO" id="GO:0005886">
    <property type="term" value="C:plasma membrane"/>
    <property type="evidence" value="ECO:0007669"/>
    <property type="project" value="UniProtKB-SubCell"/>
</dbReference>
<keyword evidence="4 10" id="KW-0808">Transferase</keyword>
<evidence type="ECO:0000256" key="7">
    <source>
        <dbReference type="ARBA" id="ARBA00023136"/>
    </source>
</evidence>
<dbReference type="EMBL" id="VDUY01000001">
    <property type="protein sequence ID" value="TXL68375.1"/>
    <property type="molecule type" value="Genomic_DNA"/>
</dbReference>
<feature type="transmembrane region" description="Helical" evidence="8">
    <location>
        <begin position="305"/>
        <end position="325"/>
    </location>
</feature>
<feature type="transmembrane region" description="Helical" evidence="8">
    <location>
        <begin position="241"/>
        <end position="260"/>
    </location>
</feature>
<gene>
    <name evidence="10" type="ORF">FHP08_01420</name>
</gene>
<keyword evidence="2" id="KW-1003">Cell membrane</keyword>
<dbReference type="PANTHER" id="PTHR33908">
    <property type="entry name" value="MANNOSYLTRANSFERASE YKCB-RELATED"/>
    <property type="match status" value="1"/>
</dbReference>
<comment type="caution">
    <text evidence="10">The sequence shown here is derived from an EMBL/GenBank/DDBJ whole genome shotgun (WGS) entry which is preliminary data.</text>
</comment>
<dbReference type="RefSeq" id="WP_147702516.1">
    <property type="nucleotide sequence ID" value="NZ_VDUY01000001.1"/>
</dbReference>
<dbReference type="GO" id="GO:0009103">
    <property type="term" value="P:lipopolysaccharide biosynthetic process"/>
    <property type="evidence" value="ECO:0007669"/>
    <property type="project" value="UniProtKB-ARBA"/>
</dbReference>
<dbReference type="Pfam" id="PF13231">
    <property type="entry name" value="PMT_2"/>
    <property type="match status" value="1"/>
</dbReference>
<accession>A0A5C8P561</accession>
<feature type="transmembrane region" description="Helical" evidence="8">
    <location>
        <begin position="79"/>
        <end position="100"/>
    </location>
</feature>
<sequence length="522" mass="57880">MISRLQTLLASPGSSRRLFLFVLLVLTALRAALSAGLPFTSDEAYFTFWGLNPDWGFYDHPPMIGWWLAPLSAISLEPFVLRLPALAAPPLLAFLAVAAMRRHGQTLSWNAGTLTLLVPLNAWNVAVTTDIPLMIFSALTVLAYLRAQRSGRAADFLLAGLMLAGALMSKYFAGLLAIAIFAHSVWRPERRRIVGLLWVVLGSLPAAAIQIAWNAQHCWPNVMFNLVNRHDNAGLSWQTPLLFAISAVYVLTPAVAWRLLRGNAQTGSTVETSSTGALADARVLRWLALVPFAIFALLSPVKTIGLHWLASFVLPAVLAFVLLAGPRALARAIAVAGGIAAAHWLLIAVLAALPTETFRSWKGYPGLVMTAHVDELARELEPWRGRYAIASSGYSPAVTLGHGLREYVFVFGPGSSHARHDDILTDVRELAGRDILIVRKDDRYAKDDYDPYFERVEYRQLVLRGATFHLIEGHGFRYEAYRDRVLDEVRRRWYAVPEWLPAGPCYFCDRYFPERACHRSGS</sequence>
<dbReference type="OrthoDB" id="8933800at2"/>
<evidence type="ECO:0000256" key="4">
    <source>
        <dbReference type="ARBA" id="ARBA00022679"/>
    </source>
</evidence>
<keyword evidence="11" id="KW-1185">Reference proteome</keyword>
<dbReference type="PANTHER" id="PTHR33908:SF11">
    <property type="entry name" value="MEMBRANE PROTEIN"/>
    <property type="match status" value="1"/>
</dbReference>
<evidence type="ECO:0000256" key="5">
    <source>
        <dbReference type="ARBA" id="ARBA00022692"/>
    </source>
</evidence>
<evidence type="ECO:0000256" key="2">
    <source>
        <dbReference type="ARBA" id="ARBA00022475"/>
    </source>
</evidence>
<evidence type="ECO:0000256" key="8">
    <source>
        <dbReference type="SAM" id="Phobius"/>
    </source>
</evidence>
<keyword evidence="6 8" id="KW-1133">Transmembrane helix</keyword>
<protein>
    <submittedName>
        <fullName evidence="10">Glycosyltransferase family 39 protein</fullName>
    </submittedName>
</protein>
<feature type="transmembrane region" description="Helical" evidence="8">
    <location>
        <begin position="332"/>
        <end position="353"/>
    </location>
</feature>
<organism evidence="10 11">
    <name type="scientific">Zeimonas arvi</name>
    <dbReference type="NCBI Taxonomy" id="2498847"/>
    <lineage>
        <taxon>Bacteria</taxon>
        <taxon>Pseudomonadati</taxon>
        <taxon>Pseudomonadota</taxon>
        <taxon>Betaproteobacteria</taxon>
        <taxon>Burkholderiales</taxon>
        <taxon>Burkholderiaceae</taxon>
        <taxon>Zeimonas</taxon>
    </lineage>
</organism>
<name>A0A5C8P561_9BURK</name>
<feature type="domain" description="Glycosyltransferase RgtA/B/C/D-like" evidence="9">
    <location>
        <begin position="59"/>
        <end position="209"/>
    </location>
</feature>
<dbReference type="InterPro" id="IPR050297">
    <property type="entry name" value="LipidA_mod_glycosyltrf_83"/>
</dbReference>
<dbReference type="AlphaFoldDB" id="A0A5C8P561"/>
<feature type="transmembrane region" description="Helical" evidence="8">
    <location>
        <begin position="121"/>
        <end position="145"/>
    </location>
</feature>
<proteinExistence type="predicted"/>
<evidence type="ECO:0000256" key="1">
    <source>
        <dbReference type="ARBA" id="ARBA00004651"/>
    </source>
</evidence>
<feature type="transmembrane region" description="Helical" evidence="8">
    <location>
        <begin position="193"/>
        <end position="213"/>
    </location>
</feature>
<evidence type="ECO:0000313" key="11">
    <source>
        <dbReference type="Proteomes" id="UP000321548"/>
    </source>
</evidence>
<evidence type="ECO:0000259" key="9">
    <source>
        <dbReference type="Pfam" id="PF13231"/>
    </source>
</evidence>
<dbReference type="GO" id="GO:0016763">
    <property type="term" value="F:pentosyltransferase activity"/>
    <property type="evidence" value="ECO:0007669"/>
    <property type="project" value="TreeGrafter"/>
</dbReference>
<reference evidence="10 11" key="1">
    <citation type="submission" date="2019-06" db="EMBL/GenBank/DDBJ databases">
        <title>Quisquiliibacterium sp. nov., isolated from a maize field.</title>
        <authorList>
            <person name="Lin S.-Y."/>
            <person name="Tsai C.-F."/>
            <person name="Young C.-C."/>
        </authorList>
    </citation>
    <scope>NUCLEOTIDE SEQUENCE [LARGE SCALE GENOMIC DNA]</scope>
    <source>
        <strain evidence="10 11">CC-CFT501</strain>
    </source>
</reference>
<feature type="transmembrane region" description="Helical" evidence="8">
    <location>
        <begin position="281"/>
        <end position="299"/>
    </location>
</feature>
<comment type="subcellular location">
    <subcellularLocation>
        <location evidence="1">Cell membrane</location>
        <topology evidence="1">Multi-pass membrane protein</topology>
    </subcellularLocation>
</comment>
<evidence type="ECO:0000256" key="6">
    <source>
        <dbReference type="ARBA" id="ARBA00022989"/>
    </source>
</evidence>